<reference evidence="1 2" key="1">
    <citation type="submission" date="2024-04" db="EMBL/GenBank/DDBJ databases">
        <title>Luteolibacter sp. isolated from soil.</title>
        <authorList>
            <person name="An J."/>
        </authorList>
    </citation>
    <scope>NUCLEOTIDE SEQUENCE [LARGE SCALE GENOMIC DNA]</scope>
    <source>
        <strain evidence="1 2">Y139</strain>
    </source>
</reference>
<protein>
    <submittedName>
        <fullName evidence="1">Periplasmic heavy metal sensor</fullName>
    </submittedName>
</protein>
<keyword evidence="2" id="KW-1185">Reference proteome</keyword>
<evidence type="ECO:0000313" key="1">
    <source>
        <dbReference type="EMBL" id="MEK7951490.1"/>
    </source>
</evidence>
<organism evidence="1 2">
    <name type="scientific">Luteolibacter soli</name>
    <dbReference type="NCBI Taxonomy" id="3135280"/>
    <lineage>
        <taxon>Bacteria</taxon>
        <taxon>Pseudomonadati</taxon>
        <taxon>Verrucomicrobiota</taxon>
        <taxon>Verrucomicrobiia</taxon>
        <taxon>Verrucomicrobiales</taxon>
        <taxon>Verrucomicrobiaceae</taxon>
        <taxon>Luteolibacter</taxon>
    </lineage>
</organism>
<comment type="caution">
    <text evidence="1">The sequence shown here is derived from an EMBL/GenBank/DDBJ whole genome shotgun (WGS) entry which is preliminary data.</text>
</comment>
<dbReference type="InterPro" id="IPR025961">
    <property type="entry name" value="Metal_resist"/>
</dbReference>
<accession>A0ABU9AUR5</accession>
<proteinExistence type="predicted"/>
<gene>
    <name evidence="1" type="ORF">WKV53_13315</name>
</gene>
<dbReference type="Proteomes" id="UP001371305">
    <property type="component" value="Unassembled WGS sequence"/>
</dbReference>
<dbReference type="EMBL" id="JBBUKT010000004">
    <property type="protein sequence ID" value="MEK7951490.1"/>
    <property type="molecule type" value="Genomic_DNA"/>
</dbReference>
<dbReference type="Pfam" id="PF13801">
    <property type="entry name" value="Metal_resist"/>
    <property type="match status" value="1"/>
</dbReference>
<sequence length="148" mass="16160">MTPGAQRLALSLATVVLAGLTAWLVTLSAQRDAAIRARAAKDFHHWMHEQLALTDAQHEALNPIEQAYQQEKEQLQKEITAAGGELAAAVRAGKSGSPEIEAALTRLNSAQARLQHATLAHFFAMKEHLDPAQSEKLLQWTHDSILAQ</sequence>
<dbReference type="RefSeq" id="WP_341405094.1">
    <property type="nucleotide sequence ID" value="NZ_JBBUKT010000004.1"/>
</dbReference>
<evidence type="ECO:0000313" key="2">
    <source>
        <dbReference type="Proteomes" id="UP001371305"/>
    </source>
</evidence>
<name>A0ABU9AUR5_9BACT</name>
<dbReference type="Gene3D" id="1.20.120.1490">
    <property type="match status" value="1"/>
</dbReference>